<sequence>MACSLSLSLSWGSPCLRSLLPQRSSETWKLLVITRHLPLLLGVAVIVGPPKLGTPTATRCSKHALFVQPPESPGVVYIHTTPSIIWNSRNNNNEINTKQYNITV</sequence>
<proteinExistence type="predicted"/>
<name>A0A2P5C787_PARAD</name>
<organism evidence="1 2">
    <name type="scientific">Parasponia andersonii</name>
    <name type="common">Sponia andersonii</name>
    <dbReference type="NCBI Taxonomy" id="3476"/>
    <lineage>
        <taxon>Eukaryota</taxon>
        <taxon>Viridiplantae</taxon>
        <taxon>Streptophyta</taxon>
        <taxon>Embryophyta</taxon>
        <taxon>Tracheophyta</taxon>
        <taxon>Spermatophyta</taxon>
        <taxon>Magnoliopsida</taxon>
        <taxon>eudicotyledons</taxon>
        <taxon>Gunneridae</taxon>
        <taxon>Pentapetalae</taxon>
        <taxon>rosids</taxon>
        <taxon>fabids</taxon>
        <taxon>Rosales</taxon>
        <taxon>Cannabaceae</taxon>
        <taxon>Parasponia</taxon>
    </lineage>
</organism>
<reference evidence="2" key="1">
    <citation type="submission" date="2016-06" db="EMBL/GenBank/DDBJ databases">
        <title>Parallel loss of symbiosis genes in relatives of nitrogen-fixing non-legume Parasponia.</title>
        <authorList>
            <person name="Van Velzen R."/>
            <person name="Holmer R."/>
            <person name="Bu F."/>
            <person name="Rutten L."/>
            <person name="Van Zeijl A."/>
            <person name="Liu W."/>
            <person name="Santuari L."/>
            <person name="Cao Q."/>
            <person name="Sharma T."/>
            <person name="Shen D."/>
            <person name="Roswanjaya Y."/>
            <person name="Wardhani T."/>
            <person name="Kalhor M.S."/>
            <person name="Jansen J."/>
            <person name="Van den Hoogen J."/>
            <person name="Gungor B."/>
            <person name="Hartog M."/>
            <person name="Hontelez J."/>
            <person name="Verver J."/>
            <person name="Yang W.-C."/>
            <person name="Schijlen E."/>
            <person name="Repin R."/>
            <person name="Schilthuizen M."/>
            <person name="Schranz E."/>
            <person name="Heidstra R."/>
            <person name="Miyata K."/>
            <person name="Fedorova E."/>
            <person name="Kohlen W."/>
            <person name="Bisseling T."/>
            <person name="Smit S."/>
            <person name="Geurts R."/>
        </authorList>
    </citation>
    <scope>NUCLEOTIDE SEQUENCE [LARGE SCALE GENOMIC DNA]</scope>
    <source>
        <strain evidence="2">cv. WU1-14</strain>
    </source>
</reference>
<evidence type="ECO:0000313" key="1">
    <source>
        <dbReference type="EMBL" id="PON56897.1"/>
    </source>
</evidence>
<gene>
    <name evidence="1" type="ORF">PanWU01x14_177630</name>
</gene>
<dbReference type="AlphaFoldDB" id="A0A2P5C787"/>
<dbReference type="Proteomes" id="UP000237105">
    <property type="component" value="Unassembled WGS sequence"/>
</dbReference>
<accession>A0A2P5C787</accession>
<dbReference type="EMBL" id="JXTB01000165">
    <property type="protein sequence ID" value="PON56897.1"/>
    <property type="molecule type" value="Genomic_DNA"/>
</dbReference>
<evidence type="ECO:0000313" key="2">
    <source>
        <dbReference type="Proteomes" id="UP000237105"/>
    </source>
</evidence>
<comment type="caution">
    <text evidence="1">The sequence shown here is derived from an EMBL/GenBank/DDBJ whole genome shotgun (WGS) entry which is preliminary data.</text>
</comment>
<protein>
    <submittedName>
        <fullName evidence="1">Uncharacterized protein</fullName>
    </submittedName>
</protein>
<keyword evidence="2" id="KW-1185">Reference proteome</keyword>